<dbReference type="Gene3D" id="3.90.1140.10">
    <property type="entry name" value="Cyclic phosphodiesterase"/>
    <property type="match status" value="1"/>
</dbReference>
<keyword evidence="1 2" id="KW-0378">Hydrolase</keyword>
<evidence type="ECO:0000313" key="3">
    <source>
        <dbReference type="EMBL" id="UZD54119.1"/>
    </source>
</evidence>
<gene>
    <name evidence="3" type="primary">thpR</name>
    <name evidence="3" type="ORF">OMP39_10565</name>
</gene>
<dbReference type="PANTHER" id="PTHR35561">
    <property type="entry name" value="RNA 2',3'-CYCLIC PHOSPHODIESTERASE"/>
    <property type="match status" value="1"/>
</dbReference>
<evidence type="ECO:0000256" key="2">
    <source>
        <dbReference type="HAMAP-Rule" id="MF_01940"/>
    </source>
</evidence>
<accession>A0ABY6MNU5</accession>
<organism evidence="3 4">
    <name type="scientific">Caldimonas aquatica</name>
    <dbReference type="NCBI Taxonomy" id="376175"/>
    <lineage>
        <taxon>Bacteria</taxon>
        <taxon>Pseudomonadati</taxon>
        <taxon>Pseudomonadota</taxon>
        <taxon>Betaproteobacteria</taxon>
        <taxon>Burkholderiales</taxon>
        <taxon>Sphaerotilaceae</taxon>
        <taxon>Caldimonas</taxon>
    </lineage>
</organism>
<dbReference type="HAMAP" id="MF_01940">
    <property type="entry name" value="RNA_CPDase"/>
    <property type="match status" value="1"/>
</dbReference>
<proteinExistence type="inferred from homology"/>
<comment type="similarity">
    <text evidence="2">Belongs to the 2H phosphoesterase superfamily. ThpR family.</text>
</comment>
<dbReference type="NCBIfam" id="TIGR02258">
    <property type="entry name" value="2_5_ligase"/>
    <property type="match status" value="1"/>
</dbReference>
<reference evidence="3" key="1">
    <citation type="submission" date="2022-10" db="EMBL/GenBank/DDBJ databases">
        <title>Complete genome sequence of Schlegelella aquatica LMG 23380.</title>
        <authorList>
            <person name="Musilova J."/>
            <person name="Kourilova X."/>
            <person name="Bezdicek M."/>
            <person name="Hermankova K."/>
            <person name="Obruca S."/>
            <person name="Sedlar K."/>
        </authorList>
    </citation>
    <scope>NUCLEOTIDE SEQUENCE</scope>
    <source>
        <strain evidence="3">LMG 23380</strain>
    </source>
</reference>
<dbReference type="InterPro" id="IPR009097">
    <property type="entry name" value="Cyclic_Pdiesterase"/>
</dbReference>
<dbReference type="EC" id="3.1.4.58" evidence="2"/>
<feature type="short sequence motif" description="HXTX 2" evidence="2">
    <location>
        <begin position="145"/>
        <end position="148"/>
    </location>
</feature>
<dbReference type="Proteomes" id="UP001163266">
    <property type="component" value="Chromosome"/>
</dbReference>
<sequence length="201" mass="22558">MSHRGGISGERTWPGATLDEGADLPPQSRWFFALWPPAPVREALAQQQARWTWPRRARLVPAARLHLTLHFLGPLEPSRRALLMSLPAVPFEPFEFAIERAGRWRGIAWMGPGEVPLPLLALHAALGEQLRERGFELEDRAYAPHVTMAREAAGACEPRVIDRVQWTVREYVLAASVPGERRDYAVLRRFSAWSGGAASVR</sequence>
<dbReference type="Pfam" id="PF13563">
    <property type="entry name" value="2_5_RNA_ligase2"/>
    <property type="match status" value="1"/>
</dbReference>
<name>A0ABY6MNU5_9BURK</name>
<protein>
    <recommendedName>
        <fullName evidence="2">RNA 2',3'-cyclic phosphodiesterase</fullName>
        <shortName evidence="2">RNA 2',3'-CPDase</shortName>
        <ecNumber evidence="2">3.1.4.58</ecNumber>
    </recommendedName>
</protein>
<dbReference type="RefSeq" id="WP_264891688.1">
    <property type="nucleotide sequence ID" value="NZ_CP110257.1"/>
</dbReference>
<comment type="function">
    <text evidence="2">Hydrolyzes RNA 2',3'-cyclic phosphodiester to an RNA 2'-phosphomonoester.</text>
</comment>
<dbReference type="SUPFAM" id="SSF55144">
    <property type="entry name" value="LigT-like"/>
    <property type="match status" value="1"/>
</dbReference>
<evidence type="ECO:0000256" key="1">
    <source>
        <dbReference type="ARBA" id="ARBA00022801"/>
    </source>
</evidence>
<dbReference type="PANTHER" id="PTHR35561:SF1">
    <property type="entry name" value="RNA 2',3'-CYCLIC PHOSPHODIESTERASE"/>
    <property type="match status" value="1"/>
</dbReference>
<feature type="active site" description="Proton donor" evidence="2">
    <location>
        <position position="66"/>
    </location>
</feature>
<dbReference type="EMBL" id="CP110257">
    <property type="protein sequence ID" value="UZD54119.1"/>
    <property type="molecule type" value="Genomic_DNA"/>
</dbReference>
<keyword evidence="4" id="KW-1185">Reference proteome</keyword>
<feature type="active site" description="Proton acceptor" evidence="2">
    <location>
        <position position="145"/>
    </location>
</feature>
<evidence type="ECO:0000313" key="4">
    <source>
        <dbReference type="Proteomes" id="UP001163266"/>
    </source>
</evidence>
<dbReference type="InterPro" id="IPR004175">
    <property type="entry name" value="RNA_CPDase"/>
</dbReference>
<comment type="catalytic activity">
    <reaction evidence="2">
        <text>a 3'-end 2',3'-cyclophospho-ribonucleotide-RNA + H2O = a 3'-end 2'-phospho-ribonucleotide-RNA + H(+)</text>
        <dbReference type="Rhea" id="RHEA:11828"/>
        <dbReference type="Rhea" id="RHEA-COMP:10464"/>
        <dbReference type="Rhea" id="RHEA-COMP:17353"/>
        <dbReference type="ChEBI" id="CHEBI:15377"/>
        <dbReference type="ChEBI" id="CHEBI:15378"/>
        <dbReference type="ChEBI" id="CHEBI:83064"/>
        <dbReference type="ChEBI" id="CHEBI:173113"/>
        <dbReference type="EC" id="3.1.4.58"/>
    </reaction>
</comment>
<feature type="short sequence motif" description="HXTX 1" evidence="2">
    <location>
        <begin position="66"/>
        <end position="69"/>
    </location>
</feature>